<reference evidence="2" key="2">
    <citation type="journal article" date="2015" name="Data Brief">
        <title>Shoot transcriptome of the giant reed, Arundo donax.</title>
        <authorList>
            <person name="Barrero R.A."/>
            <person name="Guerrero F.D."/>
            <person name="Moolhuijzen P."/>
            <person name="Goolsby J.A."/>
            <person name="Tidwell J."/>
            <person name="Bellgard S.E."/>
            <person name="Bellgard M.I."/>
        </authorList>
    </citation>
    <scope>NUCLEOTIDE SEQUENCE</scope>
    <source>
        <tissue evidence="2">Shoot tissue taken approximately 20 cm above the soil surface</tissue>
    </source>
</reference>
<evidence type="ECO:0000313" key="2">
    <source>
        <dbReference type="EMBL" id="JAE04219.1"/>
    </source>
</evidence>
<dbReference type="AlphaFoldDB" id="A0A0A9EZ23"/>
<accession>A0A0A9EZ23</accession>
<dbReference type="EMBL" id="GBRH01193677">
    <property type="protein sequence ID" value="JAE04219.1"/>
    <property type="molecule type" value="Transcribed_RNA"/>
</dbReference>
<reference evidence="2" key="1">
    <citation type="submission" date="2014-09" db="EMBL/GenBank/DDBJ databases">
        <authorList>
            <person name="Magalhaes I.L.F."/>
            <person name="Oliveira U."/>
            <person name="Santos F.R."/>
            <person name="Vidigal T.H.D.A."/>
            <person name="Brescovit A.D."/>
            <person name="Santos A.J."/>
        </authorList>
    </citation>
    <scope>NUCLEOTIDE SEQUENCE</scope>
    <source>
        <tissue evidence="2">Shoot tissue taken approximately 20 cm above the soil surface</tissue>
    </source>
</reference>
<evidence type="ECO:0000256" key="1">
    <source>
        <dbReference type="SAM" id="MobiDB-lite"/>
    </source>
</evidence>
<proteinExistence type="predicted"/>
<organism evidence="2">
    <name type="scientific">Arundo donax</name>
    <name type="common">Giant reed</name>
    <name type="synonym">Donax arundinaceus</name>
    <dbReference type="NCBI Taxonomy" id="35708"/>
    <lineage>
        <taxon>Eukaryota</taxon>
        <taxon>Viridiplantae</taxon>
        <taxon>Streptophyta</taxon>
        <taxon>Embryophyta</taxon>
        <taxon>Tracheophyta</taxon>
        <taxon>Spermatophyta</taxon>
        <taxon>Magnoliopsida</taxon>
        <taxon>Liliopsida</taxon>
        <taxon>Poales</taxon>
        <taxon>Poaceae</taxon>
        <taxon>PACMAD clade</taxon>
        <taxon>Arundinoideae</taxon>
        <taxon>Arundineae</taxon>
        <taxon>Arundo</taxon>
    </lineage>
</organism>
<feature type="region of interest" description="Disordered" evidence="1">
    <location>
        <begin position="1"/>
        <end position="33"/>
    </location>
</feature>
<protein>
    <submittedName>
        <fullName evidence="2">Uncharacterized protein</fullName>
    </submittedName>
</protein>
<name>A0A0A9EZ23_ARUDO</name>
<sequence length="126" mass="13724">MNGGTLTALKRAQSPTRISRPSFIKESGDTGRGEWTRSCFRAVTAWGQSVVRGEREPDEREGAVAGPCAGGGGASASTRAAGHMCRTRRRLPPQPSLHLPPRRRSLLLAEPRRRATPSPDRRSRQP</sequence>
<feature type="region of interest" description="Disordered" evidence="1">
    <location>
        <begin position="52"/>
        <end position="126"/>
    </location>
</feature>
<feature type="compositionally biased region" description="Basic and acidic residues" evidence="1">
    <location>
        <begin position="52"/>
        <end position="62"/>
    </location>
</feature>